<feature type="compositionally biased region" description="Polar residues" evidence="1">
    <location>
        <begin position="676"/>
        <end position="689"/>
    </location>
</feature>
<evidence type="ECO:0000313" key="3">
    <source>
        <dbReference type="EMBL" id="KAI5083281.1"/>
    </source>
</evidence>
<feature type="compositionally biased region" description="Polar residues" evidence="1">
    <location>
        <begin position="551"/>
        <end position="565"/>
    </location>
</feature>
<accession>A0A9D4VB71</accession>
<dbReference type="InterPro" id="IPR001849">
    <property type="entry name" value="PH_domain"/>
</dbReference>
<feature type="compositionally biased region" description="Polar residues" evidence="1">
    <location>
        <begin position="710"/>
        <end position="730"/>
    </location>
</feature>
<dbReference type="SUPFAM" id="SSF50729">
    <property type="entry name" value="PH domain-like"/>
    <property type="match status" value="1"/>
</dbReference>
<dbReference type="InterPro" id="IPR011993">
    <property type="entry name" value="PH-like_dom_sf"/>
</dbReference>
<feature type="compositionally biased region" description="Basic and acidic residues" evidence="1">
    <location>
        <begin position="265"/>
        <end position="287"/>
    </location>
</feature>
<dbReference type="SMART" id="SM00233">
    <property type="entry name" value="PH"/>
    <property type="match status" value="1"/>
</dbReference>
<feature type="compositionally biased region" description="Basic residues" evidence="1">
    <location>
        <begin position="251"/>
        <end position="264"/>
    </location>
</feature>
<feature type="region of interest" description="Disordered" evidence="1">
    <location>
        <begin position="641"/>
        <end position="743"/>
    </location>
</feature>
<evidence type="ECO:0000259" key="2">
    <source>
        <dbReference type="PROSITE" id="PS50003"/>
    </source>
</evidence>
<sequence>MSMGTSSDVSISYAQLFSFQVSYASAFVRSNSFTSADDKKGDYRQGILEVDFYVETLFIQDRDRVLMSQSFSTLRNHVDADYLDGCSLSIKFDSEQWDITSQNIAEKYCIQHLLECIVNGSSIEESLQIGKEKGIIGLDRSIQKHGQILRRAINHNKLEERFLVLVPGKILLFKNFDINGKHARYATSLLGATLRTSLEEQEFQVSAPGSKTLSLISPDLEDFDSWIEAMQASIEYTKKAARAAGMATILPKKKRKSRSSKSYRKQWDDYTPVKDSHPLESRNDTRSNVEAAQLNLQSEAEGMVSRNYGDAFQEAYCSRNVSGGTKQESRDNRDTRKPSKAMMSLESALNEMKLAVSSIRNVQLPGPALWYKANVSPSRFYRGYEEHLQNRQDREGRHWQPSVGHNYVEALISPRTRETVGSSQHLRRSWDSTSTVDTAAGFPRAVWRSQTMEDLNSSLPMSREEEILKWRNGSYPTPQESTNSAMSTLRTGQQRKTAHFNPELHGITSSDDEENCGSQSTAAALGISSTRVPTDMLCQLANLPQQQFASFGPTVDSTSDPTPNKKSMVKPLDFRPSRTSKVSFCPQDDVINISEGGSIMSVPNLRNGETRMSNPNSTQFALLTNPGRMPERDVRMISNAQVYPDPASRSETGLPGRTSSSGTESVFLPHYDSEKNTSQQPPSIYQSVASDYFPGNVFSSERKSMVPEDSQGTAASTRQRQATLSSNGSFHSRDPFGVSRSSTMVVPTSNMKEELLGQYTQISRMPTQEVETSHASAVEPPTLWGSRILSAEIPCVSTPTRPLSETIYSQGAVQSAETVNKGVIPPPSRQPSQTSVYQDLTQESNSLNGDSSRRNSSASSVSVAKVQFDHSTTNQFSVQSTGASTLEASGYVPDTTLLKNSGVLSDPRNSDIAQSFIPGPESLNKRQHHDALTRQQSYIQAIPDGGQRFSQQLAYSAGQLSIESSKERVSMPLPTGHYASEREALTHSGHGSTHIINSGVMRDQTGTEGYARPPTGLSIYAKPNEFCVGVNPEVSMASSYNIDASRRSEQATASAHLSDVAELVNRLVRITAGDEPVGDKATLPGVQNLDTGSLSVNNLPPSSSLAQDSLSRTWERPVNMSRVSGDATPAYHAPAQRYSFEPNSDRLPVQITQAPHVMLSISEQDLNPALQMQAFSLLGGNGASISGPITLKSADGEVIIIGKERRSSTSGLVPPQGAEQVQTNIGVVAQEERLQDLRQPSRRSSLAGDMGSSSNGEGDAWSLAILKPGTPAQIFKFETQ</sequence>
<name>A0A9D4VB71_ADICA</name>
<dbReference type="Gene3D" id="2.30.29.30">
    <property type="entry name" value="Pleckstrin-homology domain (PH domain)/Phosphotyrosine-binding domain (PTB)"/>
    <property type="match status" value="1"/>
</dbReference>
<feature type="region of interest" description="Disordered" evidence="1">
    <location>
        <begin position="551"/>
        <end position="572"/>
    </location>
</feature>
<comment type="caution">
    <text evidence="3">The sequence shown here is derived from an EMBL/GenBank/DDBJ whole genome shotgun (WGS) entry which is preliminary data.</text>
</comment>
<organism evidence="3 4">
    <name type="scientific">Adiantum capillus-veneris</name>
    <name type="common">Maidenhair fern</name>
    <dbReference type="NCBI Taxonomy" id="13818"/>
    <lineage>
        <taxon>Eukaryota</taxon>
        <taxon>Viridiplantae</taxon>
        <taxon>Streptophyta</taxon>
        <taxon>Embryophyta</taxon>
        <taxon>Tracheophyta</taxon>
        <taxon>Polypodiopsida</taxon>
        <taxon>Polypodiidae</taxon>
        <taxon>Polypodiales</taxon>
        <taxon>Pteridineae</taxon>
        <taxon>Pteridaceae</taxon>
        <taxon>Vittarioideae</taxon>
        <taxon>Adiantum</taxon>
    </lineage>
</organism>
<dbReference type="OrthoDB" id="1967983at2759"/>
<keyword evidence="4" id="KW-1185">Reference proteome</keyword>
<feature type="compositionally biased region" description="Basic and acidic residues" evidence="1">
    <location>
        <begin position="327"/>
        <end position="337"/>
    </location>
</feature>
<evidence type="ECO:0000313" key="4">
    <source>
        <dbReference type="Proteomes" id="UP000886520"/>
    </source>
</evidence>
<protein>
    <recommendedName>
        <fullName evidence="2">PH domain-containing protein</fullName>
    </recommendedName>
</protein>
<dbReference type="EMBL" id="JABFUD020000002">
    <property type="protein sequence ID" value="KAI5083281.1"/>
    <property type="molecule type" value="Genomic_DNA"/>
</dbReference>
<evidence type="ECO:0000256" key="1">
    <source>
        <dbReference type="SAM" id="MobiDB-lite"/>
    </source>
</evidence>
<feature type="region of interest" description="Disordered" evidence="1">
    <location>
        <begin position="1230"/>
        <end position="1261"/>
    </location>
</feature>
<feature type="region of interest" description="Disordered" evidence="1">
    <location>
        <begin position="987"/>
        <end position="1010"/>
    </location>
</feature>
<feature type="region of interest" description="Disordered" evidence="1">
    <location>
        <begin position="249"/>
        <end position="287"/>
    </location>
</feature>
<dbReference type="CDD" id="cd00821">
    <property type="entry name" value="PH"/>
    <property type="match status" value="1"/>
</dbReference>
<feature type="domain" description="PH" evidence="2">
    <location>
        <begin position="141"/>
        <end position="235"/>
    </location>
</feature>
<gene>
    <name evidence="3" type="ORF">GOP47_0003024</name>
</gene>
<dbReference type="Proteomes" id="UP000886520">
    <property type="component" value="Chromosome 3"/>
</dbReference>
<dbReference type="PROSITE" id="PS50003">
    <property type="entry name" value="PH_DOMAIN"/>
    <property type="match status" value="1"/>
</dbReference>
<reference evidence="3" key="1">
    <citation type="submission" date="2021-01" db="EMBL/GenBank/DDBJ databases">
        <title>Adiantum capillus-veneris genome.</title>
        <authorList>
            <person name="Fang Y."/>
            <person name="Liao Q."/>
        </authorList>
    </citation>
    <scope>NUCLEOTIDE SEQUENCE</scope>
    <source>
        <strain evidence="3">H3</strain>
        <tissue evidence="3">Leaf</tissue>
    </source>
</reference>
<feature type="region of interest" description="Disordered" evidence="1">
    <location>
        <begin position="319"/>
        <end position="339"/>
    </location>
</feature>
<dbReference type="AlphaFoldDB" id="A0A9D4VB71"/>
<proteinExistence type="predicted"/>